<evidence type="ECO:0000256" key="6">
    <source>
        <dbReference type="ARBA" id="ARBA00022792"/>
    </source>
</evidence>
<gene>
    <name evidence="12" type="ORF">KFE25_000388</name>
</gene>
<dbReference type="EMBL" id="JAGTXO010000006">
    <property type="protein sequence ID" value="KAG8467072.1"/>
    <property type="molecule type" value="Genomic_DNA"/>
</dbReference>
<dbReference type="AlphaFoldDB" id="A0A8J5XRH5"/>
<feature type="repeat" description="Solcar" evidence="10">
    <location>
        <begin position="1"/>
        <end position="77"/>
    </location>
</feature>
<dbReference type="Proteomes" id="UP000751190">
    <property type="component" value="Unassembled WGS sequence"/>
</dbReference>
<name>A0A8J5XRH5_DIALT</name>
<dbReference type="InterPro" id="IPR050391">
    <property type="entry name" value="Mito_Metabolite_Transporter"/>
</dbReference>
<sequence length="288" mass="31459">MVAEGSMYPVELTKTRLQLQGEPGFGAGRKFGFFGMMRHIARTEGVLGLYAGFSPGLARHIPYTGFRMVGYEHIRHFFCGDDAEHAPFSAKAAASITAGGVGQAIATPFDLVEVRMQGDGRLVAAKKLARPRYSGLFDALGTIAKREGMLGFYAGSSPAIQRACLVNFGELTTYDSAKNAFVDSAGYSRDDIRCHLLAATCAGFVASVLSTPHDVATARIMTQKARPHGAEPQFRGILDCWSKTVKQEGFLALYKGFFPAWLHLAPWQLIFWTTYERLRIITGVGSFK</sequence>
<evidence type="ECO:0000256" key="8">
    <source>
        <dbReference type="ARBA" id="ARBA00023128"/>
    </source>
</evidence>
<keyword evidence="6" id="KW-0999">Mitochondrion inner membrane</keyword>
<protein>
    <submittedName>
        <fullName evidence="12">Uncharacterized protein</fullName>
    </submittedName>
</protein>
<evidence type="ECO:0000313" key="13">
    <source>
        <dbReference type="Proteomes" id="UP000751190"/>
    </source>
</evidence>
<dbReference type="PROSITE" id="PS50920">
    <property type="entry name" value="SOLCAR"/>
    <property type="match status" value="3"/>
</dbReference>
<keyword evidence="9 10" id="KW-0472">Membrane</keyword>
<evidence type="ECO:0000256" key="7">
    <source>
        <dbReference type="ARBA" id="ARBA00022989"/>
    </source>
</evidence>
<dbReference type="FunFam" id="1.50.40.10:FF:000062">
    <property type="entry name" value="mitochondrial uncoupling protein 3"/>
    <property type="match status" value="1"/>
</dbReference>
<evidence type="ECO:0000256" key="11">
    <source>
        <dbReference type="RuleBase" id="RU000488"/>
    </source>
</evidence>
<dbReference type="InterPro" id="IPR002067">
    <property type="entry name" value="MCP"/>
</dbReference>
<dbReference type="OMA" id="MAARQNY"/>
<dbReference type="InterPro" id="IPR018108">
    <property type="entry name" value="MCP_transmembrane"/>
</dbReference>
<evidence type="ECO:0000256" key="1">
    <source>
        <dbReference type="ARBA" id="ARBA00004448"/>
    </source>
</evidence>
<dbReference type="OrthoDB" id="756301at2759"/>
<evidence type="ECO:0000256" key="9">
    <source>
        <dbReference type="ARBA" id="ARBA00023136"/>
    </source>
</evidence>
<dbReference type="PRINTS" id="PR00784">
    <property type="entry name" value="MTUNCOUPLING"/>
</dbReference>
<evidence type="ECO:0000256" key="5">
    <source>
        <dbReference type="ARBA" id="ARBA00022737"/>
    </source>
</evidence>
<accession>A0A8J5XRH5</accession>
<feature type="repeat" description="Solcar" evidence="10">
    <location>
        <begin position="86"/>
        <end position="180"/>
    </location>
</feature>
<keyword evidence="5" id="KW-0677">Repeat</keyword>
<dbReference type="GO" id="GO:0055085">
    <property type="term" value="P:transmembrane transport"/>
    <property type="evidence" value="ECO:0007669"/>
    <property type="project" value="InterPro"/>
</dbReference>
<dbReference type="PANTHER" id="PTHR45618">
    <property type="entry name" value="MITOCHONDRIAL DICARBOXYLATE CARRIER-RELATED"/>
    <property type="match status" value="1"/>
</dbReference>
<keyword evidence="4 10" id="KW-0812">Transmembrane</keyword>
<organism evidence="12 13">
    <name type="scientific">Diacronema lutheri</name>
    <name type="common">Unicellular marine alga</name>
    <name type="synonym">Monochrysis lutheri</name>
    <dbReference type="NCBI Taxonomy" id="2081491"/>
    <lineage>
        <taxon>Eukaryota</taxon>
        <taxon>Haptista</taxon>
        <taxon>Haptophyta</taxon>
        <taxon>Pavlovophyceae</taxon>
        <taxon>Pavlovales</taxon>
        <taxon>Pavlovaceae</taxon>
        <taxon>Diacronema</taxon>
    </lineage>
</organism>
<dbReference type="SUPFAM" id="SSF103506">
    <property type="entry name" value="Mitochondrial carrier"/>
    <property type="match status" value="1"/>
</dbReference>
<comment type="caution">
    <text evidence="12">The sequence shown here is derived from an EMBL/GenBank/DDBJ whole genome shotgun (WGS) entry which is preliminary data.</text>
</comment>
<reference evidence="12" key="1">
    <citation type="submission" date="2021-05" db="EMBL/GenBank/DDBJ databases">
        <title>The genome of the haptophyte Pavlova lutheri (Diacronema luteri, Pavlovales) - a model for lipid biosynthesis in eukaryotic algae.</title>
        <authorList>
            <person name="Hulatt C.J."/>
            <person name="Posewitz M.C."/>
        </authorList>
    </citation>
    <scope>NUCLEOTIDE SEQUENCE</scope>
    <source>
        <strain evidence="12">NIVA-4/92</strain>
    </source>
</reference>
<keyword evidence="13" id="KW-1185">Reference proteome</keyword>
<keyword evidence="8" id="KW-0496">Mitochondrion</keyword>
<evidence type="ECO:0000313" key="12">
    <source>
        <dbReference type="EMBL" id="KAG8467072.1"/>
    </source>
</evidence>
<evidence type="ECO:0000256" key="3">
    <source>
        <dbReference type="ARBA" id="ARBA00022448"/>
    </source>
</evidence>
<proteinExistence type="inferred from homology"/>
<dbReference type="Pfam" id="PF00153">
    <property type="entry name" value="Mito_carr"/>
    <property type="match status" value="3"/>
</dbReference>
<evidence type="ECO:0000256" key="10">
    <source>
        <dbReference type="PROSITE-ProRule" id="PRU00282"/>
    </source>
</evidence>
<evidence type="ECO:0000256" key="4">
    <source>
        <dbReference type="ARBA" id="ARBA00022692"/>
    </source>
</evidence>
<feature type="repeat" description="Solcar" evidence="10">
    <location>
        <begin position="190"/>
        <end position="281"/>
    </location>
</feature>
<dbReference type="GO" id="GO:0005743">
    <property type="term" value="C:mitochondrial inner membrane"/>
    <property type="evidence" value="ECO:0007669"/>
    <property type="project" value="UniProtKB-SubCell"/>
</dbReference>
<comment type="subcellular location">
    <subcellularLocation>
        <location evidence="1">Mitochondrion inner membrane</location>
        <topology evidence="1">Multi-pass membrane protein</topology>
    </subcellularLocation>
</comment>
<evidence type="ECO:0000256" key="2">
    <source>
        <dbReference type="ARBA" id="ARBA00006375"/>
    </source>
</evidence>
<dbReference type="InterPro" id="IPR023395">
    <property type="entry name" value="MCP_dom_sf"/>
</dbReference>
<keyword evidence="7" id="KW-1133">Transmembrane helix</keyword>
<dbReference type="Gene3D" id="1.50.40.10">
    <property type="entry name" value="Mitochondrial carrier domain"/>
    <property type="match status" value="1"/>
</dbReference>
<comment type="similarity">
    <text evidence="2 11">Belongs to the mitochondrial carrier (TC 2.A.29) family.</text>
</comment>
<keyword evidence="3 11" id="KW-0813">Transport</keyword>